<evidence type="ECO:0000259" key="1">
    <source>
        <dbReference type="SMART" id="SM00912"/>
    </source>
</evidence>
<dbReference type="InterPro" id="IPR012334">
    <property type="entry name" value="Pectin_lyas_fold"/>
</dbReference>
<dbReference type="Gene3D" id="2.160.20.10">
    <property type="entry name" value="Single-stranded right-handed beta-helix, Pectin lyase-like"/>
    <property type="match status" value="2"/>
</dbReference>
<dbReference type="Pfam" id="PF05860">
    <property type="entry name" value="TPS"/>
    <property type="match status" value="1"/>
</dbReference>
<dbReference type="InterPro" id="IPR011050">
    <property type="entry name" value="Pectin_lyase_fold/virulence"/>
</dbReference>
<evidence type="ECO:0000313" key="2">
    <source>
        <dbReference type="EMBL" id="HGG03271.1"/>
    </source>
</evidence>
<reference evidence="2" key="1">
    <citation type="journal article" date="2020" name="mSystems">
        <title>Genome- and Community-Level Interaction Insights into Carbon Utilization and Element Cycling Functions of Hydrothermarchaeota in Hydrothermal Sediment.</title>
        <authorList>
            <person name="Zhou Z."/>
            <person name="Liu Y."/>
            <person name="Xu W."/>
            <person name="Pan J."/>
            <person name="Luo Z.H."/>
            <person name="Li M."/>
        </authorList>
    </citation>
    <scope>NUCLEOTIDE SEQUENCE [LARGE SCALE GENOMIC DNA]</scope>
    <source>
        <strain evidence="2">SpSt-374</strain>
    </source>
</reference>
<dbReference type="EMBL" id="DSPX01000227">
    <property type="protein sequence ID" value="HGG03271.1"/>
    <property type="molecule type" value="Genomic_DNA"/>
</dbReference>
<dbReference type="AlphaFoldDB" id="A0A7C3VT82"/>
<protein>
    <submittedName>
        <fullName evidence="2">S-layer family protein</fullName>
    </submittedName>
</protein>
<accession>A0A7C3VT82</accession>
<organism evidence="2">
    <name type="scientific">Planktothricoides sp. SpSt-374</name>
    <dbReference type="NCBI Taxonomy" id="2282167"/>
    <lineage>
        <taxon>Bacteria</taxon>
        <taxon>Bacillati</taxon>
        <taxon>Cyanobacteriota</taxon>
        <taxon>Cyanophyceae</taxon>
        <taxon>Oscillatoriophycideae</taxon>
        <taxon>Oscillatoriales</taxon>
        <taxon>Oscillatoriaceae</taxon>
        <taxon>Planktothricoides</taxon>
    </lineage>
</organism>
<gene>
    <name evidence="2" type="ORF">ENR15_22190</name>
</gene>
<dbReference type="NCBIfam" id="TIGR01901">
    <property type="entry name" value="adhes_NPXG"/>
    <property type="match status" value="1"/>
</dbReference>
<dbReference type="InterPro" id="IPR008638">
    <property type="entry name" value="FhaB/CdiA-like_TPS"/>
</dbReference>
<name>A0A7C3VT82_9CYAN</name>
<dbReference type="SUPFAM" id="SSF51126">
    <property type="entry name" value="Pectin lyase-like"/>
    <property type="match status" value="2"/>
</dbReference>
<feature type="domain" description="Filamentous haemagglutinin FhaB/tRNA nuclease CdiA-like TPS" evidence="1">
    <location>
        <begin position="33"/>
        <end position="145"/>
    </location>
</feature>
<dbReference type="SMART" id="SM00912">
    <property type="entry name" value="Haemagg_act"/>
    <property type="match status" value="1"/>
</dbReference>
<sequence>MTRKLLHPTCQISTIIALGWGAMSPSGLAQILPDRSLPNNSIVNTEGNNWQITGGTAAGASLFHSFRDFSLPTGNTAFFNNSVNINQIILRVTGGQLSNIDGLIKANGTANLFLINPNGIIFGPNSQLDIGGSFFASTAESVLFEDGSIYSATTPTAPPLLTINVPVGLQFGANPGKIVNQSQATTVGTDGVATVVGLQVNPGRTLALVGGEIEITGGQLSSAAGSIDLAAVGATLLDNEATAISGQQTSGGRIELGAVAGDSQIRLLGQRDNTQNLALDYAGVQNFQDITVSNLAVIDASGDGGGDIQIQGRRLTVSEGAQIRSNTLGANPGGTLKISTTDSVELIGNTRRDSPLDTRLAAAGILTGRETSVSTTSFALGHAGDLMVETDKLIIRDGAEIAAFSFGTGAGGDITVKATSSVEVIGRVTPLGFDPASFFPFGFEVLGFDPTFWRDQTLVSAISTASVGDGLAGNLRIETQRFSLRDGGTIITTPLFGGEGGTLTVLASESIEVIGTGDNGIVRSSIFSATTGTGNAKDIILTTPRLTVRDGAEVLVSTFSTGDAANLVINADFVEVTGVSRNGLFPSNLNASTYGEGNAGNLRINANQLLVRDNGIVAVNSTGTGNAGNLEIVANSLRLEGGATMNAATISGLGGNINLQTEELQLRDRSSLTTNAGSTDSGNININTNILVALENSDITANAQQGRGGRVGIAAQGIFGTEFRPSLTSQSDITATSELGPEFSGTAVFTTPEVNPSSGLVELTTQPTDPTEKAIVGCRTTPGSSFTITGRGGLPEDPIAPIRGQTIWQDLRRFTAETTVNKSTSSQAQIPPTSSVASTLVEATGWKTSLDGKVELVATIPAQSILPVGSDSSCHP</sequence>
<proteinExistence type="predicted"/>
<comment type="caution">
    <text evidence="2">The sequence shown here is derived from an EMBL/GenBank/DDBJ whole genome shotgun (WGS) entry which is preliminary data.</text>
</comment>